<dbReference type="InterPro" id="IPR010985">
    <property type="entry name" value="Ribbon_hlx_hlx"/>
</dbReference>
<dbReference type="InterPro" id="IPR013321">
    <property type="entry name" value="Arc_rbn_hlx_hlx"/>
</dbReference>
<dbReference type="GO" id="GO:0006355">
    <property type="term" value="P:regulation of DNA-templated transcription"/>
    <property type="evidence" value="ECO:0007669"/>
    <property type="project" value="InterPro"/>
</dbReference>
<dbReference type="Gene3D" id="1.10.1220.10">
    <property type="entry name" value="Met repressor-like"/>
    <property type="match status" value="1"/>
</dbReference>
<evidence type="ECO:0000313" key="3">
    <source>
        <dbReference type="Proteomes" id="UP000292003"/>
    </source>
</evidence>
<name>A0A4Q7J9J8_9PSEU</name>
<evidence type="ECO:0000256" key="1">
    <source>
        <dbReference type="SAM" id="MobiDB-lite"/>
    </source>
</evidence>
<accession>A0A4Q7J9J8</accession>
<gene>
    <name evidence="2" type="ORF">EWH70_14440</name>
</gene>
<organism evidence="2 3">
    <name type="scientific">Amycolatopsis suaedae</name>
    <dbReference type="NCBI Taxonomy" id="2510978"/>
    <lineage>
        <taxon>Bacteria</taxon>
        <taxon>Bacillati</taxon>
        <taxon>Actinomycetota</taxon>
        <taxon>Actinomycetes</taxon>
        <taxon>Pseudonocardiales</taxon>
        <taxon>Pseudonocardiaceae</taxon>
        <taxon>Amycolatopsis</taxon>
    </lineage>
</organism>
<dbReference type="OrthoDB" id="3627504at2"/>
<dbReference type="InterPro" id="IPR008651">
    <property type="entry name" value="Uncharacterised_HicB"/>
</dbReference>
<dbReference type="EMBL" id="SFCC01000006">
    <property type="protein sequence ID" value="RZQ63606.1"/>
    <property type="molecule type" value="Genomic_DNA"/>
</dbReference>
<comment type="caution">
    <text evidence="2">The sequence shown here is derived from an EMBL/GenBank/DDBJ whole genome shotgun (WGS) entry which is preliminary data.</text>
</comment>
<dbReference type="Proteomes" id="UP000292003">
    <property type="component" value="Unassembled WGS sequence"/>
</dbReference>
<dbReference type="Pfam" id="PF05534">
    <property type="entry name" value="HicB"/>
    <property type="match status" value="1"/>
</dbReference>
<dbReference type="AlphaFoldDB" id="A0A4Q7J9J8"/>
<evidence type="ECO:0000313" key="2">
    <source>
        <dbReference type="EMBL" id="RZQ63606.1"/>
    </source>
</evidence>
<keyword evidence="3" id="KW-1185">Reference proteome</keyword>
<reference evidence="2 3" key="1">
    <citation type="submission" date="2019-02" db="EMBL/GenBank/DDBJ databases">
        <title>Draft genome sequence of Amycolatopsis sp. 8-3EHSu isolated from roots of Suaeda maritima.</title>
        <authorList>
            <person name="Duangmal K."/>
            <person name="Chantavorakit T."/>
        </authorList>
    </citation>
    <scope>NUCLEOTIDE SEQUENCE [LARGE SCALE GENOMIC DNA]</scope>
    <source>
        <strain evidence="2 3">8-3EHSu</strain>
    </source>
</reference>
<protein>
    <submittedName>
        <fullName evidence="2">Toxin-antitoxin system HicB family antitoxin</fullName>
    </submittedName>
</protein>
<sequence length="96" mass="10615">MKQMITRLDDELHAQVKAKAEDLGRSVNEFVVELLRAAVGQEESPQERKARLIAEGKLLSFEPVGQTMSRDEFDELARGSGTAVSDALNEARGEGW</sequence>
<proteinExistence type="predicted"/>
<feature type="region of interest" description="Disordered" evidence="1">
    <location>
        <begin position="75"/>
        <end position="96"/>
    </location>
</feature>
<dbReference type="SUPFAM" id="SSF47598">
    <property type="entry name" value="Ribbon-helix-helix"/>
    <property type="match status" value="1"/>
</dbReference>